<dbReference type="GO" id="GO:0007165">
    <property type="term" value="P:signal transduction"/>
    <property type="evidence" value="ECO:0007669"/>
    <property type="project" value="TreeGrafter"/>
</dbReference>
<evidence type="ECO:0000259" key="5">
    <source>
        <dbReference type="PROSITE" id="PS50179"/>
    </source>
</evidence>
<evidence type="ECO:0000256" key="2">
    <source>
        <dbReference type="ARBA" id="ARBA00022448"/>
    </source>
</evidence>
<organism evidence="7 8">
    <name type="scientific">Engystomops pustulosus</name>
    <name type="common">Tungara frog</name>
    <name type="synonym">Physalaemus pustulosus</name>
    <dbReference type="NCBI Taxonomy" id="76066"/>
    <lineage>
        <taxon>Eukaryota</taxon>
        <taxon>Metazoa</taxon>
        <taxon>Chordata</taxon>
        <taxon>Craniata</taxon>
        <taxon>Vertebrata</taxon>
        <taxon>Euteleostomi</taxon>
        <taxon>Amphibia</taxon>
        <taxon>Batrachia</taxon>
        <taxon>Anura</taxon>
        <taxon>Neobatrachia</taxon>
        <taxon>Hyloidea</taxon>
        <taxon>Leptodactylidae</taxon>
        <taxon>Leiuperinae</taxon>
        <taxon>Engystomops</taxon>
    </lineage>
</organism>
<dbReference type="EMBL" id="WNYA01000006">
    <property type="protein sequence ID" value="KAG8565124.1"/>
    <property type="molecule type" value="Genomic_DNA"/>
</dbReference>
<dbReference type="GO" id="GO:0030276">
    <property type="term" value="F:clathrin binding"/>
    <property type="evidence" value="ECO:0007669"/>
    <property type="project" value="TreeGrafter"/>
</dbReference>
<dbReference type="PANTHER" id="PTHR13856">
    <property type="entry name" value="VHS DOMAIN CONTAINING PROTEIN FAMILY"/>
    <property type="match status" value="1"/>
</dbReference>
<evidence type="ECO:0000259" key="6">
    <source>
        <dbReference type="PROSITE" id="PS50909"/>
    </source>
</evidence>
<dbReference type="InterPro" id="IPR008942">
    <property type="entry name" value="ENTH_VHS"/>
</dbReference>
<dbReference type="GO" id="GO:0015031">
    <property type="term" value="P:protein transport"/>
    <property type="evidence" value="ECO:0007669"/>
    <property type="project" value="UniProtKB-KW"/>
</dbReference>
<dbReference type="PIRSF" id="PIRSF036948">
    <property type="entry name" value="TOM1"/>
    <property type="match status" value="1"/>
</dbReference>
<feature type="non-terminal residue" evidence="7">
    <location>
        <position position="302"/>
    </location>
</feature>
<evidence type="ECO:0008006" key="9">
    <source>
        <dbReference type="Google" id="ProtNLM"/>
    </source>
</evidence>
<evidence type="ECO:0000256" key="1">
    <source>
        <dbReference type="ARBA" id="ARBA00007708"/>
    </source>
</evidence>
<dbReference type="InterPro" id="IPR014645">
    <property type="entry name" value="TOM1"/>
</dbReference>
<evidence type="ECO:0000256" key="4">
    <source>
        <dbReference type="SAM" id="Coils"/>
    </source>
</evidence>
<evidence type="ECO:0000313" key="8">
    <source>
        <dbReference type="Proteomes" id="UP000824782"/>
    </source>
</evidence>
<proteinExistence type="inferred from homology"/>
<dbReference type="InterPro" id="IPR038425">
    <property type="entry name" value="GAT_sf"/>
</dbReference>
<protein>
    <recommendedName>
        <fullName evidence="9">Target of myb1 like 1 membrane trafficking protein</fullName>
    </recommendedName>
</protein>
<gene>
    <name evidence="7" type="ORF">GDO81_012721</name>
</gene>
<reference evidence="7" key="1">
    <citation type="thesis" date="2020" institute="ProQuest LLC" country="789 East Eisenhower Parkway, Ann Arbor, MI, USA">
        <title>Comparative Genomics and Chromosome Evolution.</title>
        <authorList>
            <person name="Mudd A.B."/>
        </authorList>
    </citation>
    <scope>NUCLEOTIDE SEQUENCE</scope>
    <source>
        <strain evidence="7">237g6f4</strain>
        <tissue evidence="7">Blood</tissue>
    </source>
</reference>
<dbReference type="Gene3D" id="1.25.40.90">
    <property type="match status" value="1"/>
</dbReference>
<dbReference type="GO" id="GO:0035091">
    <property type="term" value="F:phosphatidylinositol binding"/>
    <property type="evidence" value="ECO:0007669"/>
    <property type="project" value="InterPro"/>
</dbReference>
<keyword evidence="4" id="KW-0175">Coiled coil</keyword>
<dbReference type="GO" id="GO:0016020">
    <property type="term" value="C:membrane"/>
    <property type="evidence" value="ECO:0007669"/>
    <property type="project" value="TreeGrafter"/>
</dbReference>
<feature type="domain" description="VHS" evidence="5">
    <location>
        <begin position="2"/>
        <end position="134"/>
    </location>
</feature>
<keyword evidence="3" id="KW-0653">Protein transport</keyword>
<comment type="similarity">
    <text evidence="1">Belongs to the TOM1 family.</text>
</comment>
<accession>A0AAV7AYI2</accession>
<dbReference type="GO" id="GO:0005768">
    <property type="term" value="C:endosome"/>
    <property type="evidence" value="ECO:0007669"/>
    <property type="project" value="TreeGrafter"/>
</dbReference>
<dbReference type="Pfam" id="PF00790">
    <property type="entry name" value="VHS"/>
    <property type="match status" value="1"/>
</dbReference>
<dbReference type="SUPFAM" id="SSF89009">
    <property type="entry name" value="GAT-like domain"/>
    <property type="match status" value="1"/>
</dbReference>
<keyword evidence="2" id="KW-0813">Transport</keyword>
<dbReference type="SMART" id="SM00288">
    <property type="entry name" value="VHS"/>
    <property type="match status" value="1"/>
</dbReference>
<name>A0AAV7AYI2_ENGPU</name>
<dbReference type="PROSITE" id="PS50179">
    <property type="entry name" value="VHS"/>
    <property type="match status" value="1"/>
</dbReference>
<dbReference type="Proteomes" id="UP000824782">
    <property type="component" value="Unassembled WGS sequence"/>
</dbReference>
<dbReference type="PROSITE" id="PS50909">
    <property type="entry name" value="GAT"/>
    <property type="match status" value="1"/>
</dbReference>
<dbReference type="AlphaFoldDB" id="A0AAV7AYI2"/>
<evidence type="ECO:0000313" key="7">
    <source>
        <dbReference type="EMBL" id="KAG8565124.1"/>
    </source>
</evidence>
<feature type="coiled-coil region" evidence="4">
    <location>
        <begin position="179"/>
        <end position="206"/>
    </location>
</feature>
<comment type="caution">
    <text evidence="7">The sequence shown here is derived from an EMBL/GenBank/DDBJ whole genome shotgun (WGS) entry which is preliminary data.</text>
</comment>
<dbReference type="Pfam" id="PF03127">
    <property type="entry name" value="GAT"/>
    <property type="match status" value="1"/>
</dbReference>
<evidence type="ECO:0000256" key="3">
    <source>
        <dbReference type="ARBA" id="ARBA00022927"/>
    </source>
</evidence>
<dbReference type="SUPFAM" id="SSF48464">
    <property type="entry name" value="ENTH/VHS domain"/>
    <property type="match status" value="1"/>
</dbReference>
<dbReference type="Gene3D" id="1.20.58.160">
    <property type="match status" value="1"/>
</dbReference>
<dbReference type="PANTHER" id="PTHR13856:SF28">
    <property type="entry name" value="TOM1-LIKE PROTEIN 1"/>
    <property type="match status" value="1"/>
</dbReference>
<keyword evidence="8" id="KW-1185">Reference proteome</keyword>
<dbReference type="InterPro" id="IPR004152">
    <property type="entry name" value="GAT_dom"/>
</dbReference>
<dbReference type="GO" id="GO:0043130">
    <property type="term" value="F:ubiquitin binding"/>
    <property type="evidence" value="ECO:0007669"/>
    <property type="project" value="InterPro"/>
</dbReference>
<feature type="domain" description="GAT" evidence="6">
    <location>
        <begin position="147"/>
        <end position="235"/>
    </location>
</feature>
<sequence length="302" mass="34177">IHTNSTNKSLDWGQFMNICDVINSSPDGPKDAVKALKRRLGKNYNQKEVRFTLSLLEMCMQNCNTTFQSMVLRKEFCKDVLAKLLNPKYNLPMDLQNMILRFIMTWATQSPGSVYVTEVKELYLEMIKKGIQFPSLDGGGETSAEAQRIGKLYSELDMVRMNINVMSEIMLENSSGAELEQDMELLQELEKVCREMQGRILQLLEIVQNEDVIIELVQVNDDLNNIFLRHTRFLRSRSNHLPNNRQENGAIGVNQPSAPLSELIEIDPTSRIQNQTNGFPPEATAAVTPPAVLNGNPHQAPI</sequence>
<dbReference type="InterPro" id="IPR002014">
    <property type="entry name" value="VHS_dom"/>
</dbReference>
<feature type="non-terminal residue" evidence="7">
    <location>
        <position position="1"/>
    </location>
</feature>